<dbReference type="InterPro" id="IPR011991">
    <property type="entry name" value="ArsR-like_HTH"/>
</dbReference>
<accession>A0A6A7Y0B5</accession>
<dbReference type="EMBL" id="VWNA01000001">
    <property type="protein sequence ID" value="MQT12510.1"/>
    <property type="molecule type" value="Genomic_DNA"/>
</dbReference>
<proteinExistence type="predicted"/>
<dbReference type="GO" id="GO:0006355">
    <property type="term" value="P:regulation of DNA-templated transcription"/>
    <property type="evidence" value="ECO:0007669"/>
    <property type="project" value="UniProtKB-ARBA"/>
</dbReference>
<dbReference type="SUPFAM" id="SSF46785">
    <property type="entry name" value="Winged helix' DNA-binding domain"/>
    <property type="match status" value="1"/>
</dbReference>
<keyword evidence="1" id="KW-0805">Transcription regulation</keyword>
<keyword evidence="2" id="KW-0238">DNA-binding</keyword>
<dbReference type="InterPro" id="IPR036390">
    <property type="entry name" value="WH_DNA-bd_sf"/>
</dbReference>
<dbReference type="PROSITE" id="PS00519">
    <property type="entry name" value="HTH_ASNC_1"/>
    <property type="match status" value="1"/>
</dbReference>
<dbReference type="PANTHER" id="PTHR30154">
    <property type="entry name" value="LEUCINE-RESPONSIVE REGULATORY PROTEIN"/>
    <property type="match status" value="1"/>
</dbReference>
<comment type="caution">
    <text evidence="5">The sequence shown here is derived from an EMBL/GenBank/DDBJ whole genome shotgun (WGS) entry which is preliminary data.</text>
</comment>
<sequence length="157" mass="17682">MRDAIDEIDISILAALQVDSARPVTEIAAEVGLSQAPCWRRIQRLREEGYIRAEVALLDRRKLGFATQFFAQVRLAAHARANLAEFEKAILAHPEVMECYATIGTMDFLLRIVTRDVEHYEDFLMRALSQLPGVQEIQSTLALSEVKSTTALPLTKR</sequence>
<evidence type="ECO:0000313" key="6">
    <source>
        <dbReference type="Proteomes" id="UP000332515"/>
    </source>
</evidence>
<dbReference type="InterPro" id="IPR011008">
    <property type="entry name" value="Dimeric_a/b-barrel"/>
</dbReference>
<dbReference type="GO" id="GO:0043200">
    <property type="term" value="P:response to amino acid"/>
    <property type="evidence" value="ECO:0007669"/>
    <property type="project" value="TreeGrafter"/>
</dbReference>
<dbReference type="InterPro" id="IPR019887">
    <property type="entry name" value="Tscrpt_reg_AsnC/Lrp_C"/>
</dbReference>
<dbReference type="InterPro" id="IPR019885">
    <property type="entry name" value="Tscrpt_reg_HTH_AsnC-type_CS"/>
</dbReference>
<dbReference type="RefSeq" id="WP_153479767.1">
    <property type="nucleotide sequence ID" value="NZ_VWNA01000001.1"/>
</dbReference>
<organism evidence="5 6">
    <name type="scientific">Segnochrobactrum spirostomi</name>
    <dbReference type="NCBI Taxonomy" id="2608987"/>
    <lineage>
        <taxon>Bacteria</taxon>
        <taxon>Pseudomonadati</taxon>
        <taxon>Pseudomonadota</taxon>
        <taxon>Alphaproteobacteria</taxon>
        <taxon>Hyphomicrobiales</taxon>
        <taxon>Segnochrobactraceae</taxon>
        <taxon>Segnochrobactrum</taxon>
    </lineage>
</organism>
<dbReference type="Pfam" id="PF13404">
    <property type="entry name" value="HTH_AsnC-type"/>
    <property type="match status" value="1"/>
</dbReference>
<evidence type="ECO:0000313" key="5">
    <source>
        <dbReference type="EMBL" id="MQT12510.1"/>
    </source>
</evidence>
<protein>
    <submittedName>
        <fullName evidence="5">Lrp/AsnC family transcriptional regulator</fullName>
    </submittedName>
</protein>
<dbReference type="Pfam" id="PF01037">
    <property type="entry name" value="AsnC_trans_reg"/>
    <property type="match status" value="1"/>
</dbReference>
<keyword evidence="6" id="KW-1185">Reference proteome</keyword>
<evidence type="ECO:0000259" key="4">
    <source>
        <dbReference type="PROSITE" id="PS50956"/>
    </source>
</evidence>
<reference evidence="5 6" key="1">
    <citation type="submission" date="2019-09" db="EMBL/GenBank/DDBJ databases">
        <title>Segnochrobactrum spirostomi gen. nov., sp. nov., isolated from the ciliate Spirostomum cf. yagiui and description of a novel family, Segnochrobactraceae fam. nov. within the order Rhizobiales of the class Alphaproteobacteria.</title>
        <authorList>
            <person name="Akter S."/>
            <person name="Shazib S.U.A."/>
            <person name="Shin M.K."/>
        </authorList>
    </citation>
    <scope>NUCLEOTIDE SEQUENCE [LARGE SCALE GENOMIC DNA]</scope>
    <source>
        <strain evidence="5 6">Sp-1</strain>
    </source>
</reference>
<dbReference type="Proteomes" id="UP000332515">
    <property type="component" value="Unassembled WGS sequence"/>
</dbReference>
<dbReference type="PROSITE" id="PS50956">
    <property type="entry name" value="HTH_ASNC_2"/>
    <property type="match status" value="1"/>
</dbReference>
<evidence type="ECO:0000256" key="1">
    <source>
        <dbReference type="ARBA" id="ARBA00023015"/>
    </source>
</evidence>
<dbReference type="PANTHER" id="PTHR30154:SF17">
    <property type="entry name" value="DNA-BINDING TRANSCRIPTIONAL ACTIVATOR DECR"/>
    <property type="match status" value="1"/>
</dbReference>
<gene>
    <name evidence="5" type="ORF">F0357_07500</name>
</gene>
<dbReference type="Gene3D" id="3.30.70.920">
    <property type="match status" value="1"/>
</dbReference>
<dbReference type="SUPFAM" id="SSF54909">
    <property type="entry name" value="Dimeric alpha+beta barrel"/>
    <property type="match status" value="1"/>
</dbReference>
<dbReference type="InterPro" id="IPR019888">
    <property type="entry name" value="Tscrpt_reg_AsnC-like"/>
</dbReference>
<dbReference type="InterPro" id="IPR036388">
    <property type="entry name" value="WH-like_DNA-bd_sf"/>
</dbReference>
<dbReference type="Gene3D" id="1.10.10.10">
    <property type="entry name" value="Winged helix-like DNA-binding domain superfamily/Winged helix DNA-binding domain"/>
    <property type="match status" value="1"/>
</dbReference>
<dbReference type="GO" id="GO:0043565">
    <property type="term" value="F:sequence-specific DNA binding"/>
    <property type="evidence" value="ECO:0007669"/>
    <property type="project" value="InterPro"/>
</dbReference>
<dbReference type="SMART" id="SM00344">
    <property type="entry name" value="HTH_ASNC"/>
    <property type="match status" value="1"/>
</dbReference>
<dbReference type="GO" id="GO:0005829">
    <property type="term" value="C:cytosol"/>
    <property type="evidence" value="ECO:0007669"/>
    <property type="project" value="TreeGrafter"/>
</dbReference>
<dbReference type="PRINTS" id="PR00033">
    <property type="entry name" value="HTHASNC"/>
</dbReference>
<dbReference type="CDD" id="cd00090">
    <property type="entry name" value="HTH_ARSR"/>
    <property type="match status" value="1"/>
</dbReference>
<dbReference type="InterPro" id="IPR000485">
    <property type="entry name" value="AsnC-type_HTH_dom"/>
</dbReference>
<dbReference type="AlphaFoldDB" id="A0A6A7Y0B5"/>
<feature type="domain" description="HTH asnC-type" evidence="4">
    <location>
        <begin position="5"/>
        <end position="66"/>
    </location>
</feature>
<keyword evidence="3" id="KW-0804">Transcription</keyword>
<evidence type="ECO:0000256" key="3">
    <source>
        <dbReference type="ARBA" id="ARBA00023163"/>
    </source>
</evidence>
<evidence type="ECO:0000256" key="2">
    <source>
        <dbReference type="ARBA" id="ARBA00023125"/>
    </source>
</evidence>
<name>A0A6A7Y0B5_9HYPH</name>